<evidence type="ECO:0000256" key="4">
    <source>
        <dbReference type="ARBA" id="ARBA00022692"/>
    </source>
</evidence>
<keyword evidence="4 7" id="KW-0812">Transmembrane</keyword>
<evidence type="ECO:0000313" key="8">
    <source>
        <dbReference type="EMBL" id="MBA8927829.1"/>
    </source>
</evidence>
<evidence type="ECO:0000256" key="7">
    <source>
        <dbReference type="SAM" id="Phobius"/>
    </source>
</evidence>
<organism evidence="8 9">
    <name type="scientific">Kutzneria viridogrisea</name>
    <dbReference type="NCBI Taxonomy" id="47990"/>
    <lineage>
        <taxon>Bacteria</taxon>
        <taxon>Bacillati</taxon>
        <taxon>Actinomycetota</taxon>
        <taxon>Actinomycetes</taxon>
        <taxon>Pseudonocardiales</taxon>
        <taxon>Pseudonocardiaceae</taxon>
        <taxon>Kutzneria</taxon>
    </lineage>
</organism>
<dbReference type="PANTHER" id="PTHR34229:SF1">
    <property type="entry name" value="METAL TRANSPORT PROTEIN HI_1621-RELATED"/>
    <property type="match status" value="1"/>
</dbReference>
<evidence type="ECO:0000256" key="6">
    <source>
        <dbReference type="ARBA" id="ARBA00023136"/>
    </source>
</evidence>
<dbReference type="RefSeq" id="WP_182838517.1">
    <property type="nucleotide sequence ID" value="NZ_BAAABQ010000025.1"/>
</dbReference>
<protein>
    <submittedName>
        <fullName evidence="8">Cobalt/nickel transport system permease protein</fullName>
    </submittedName>
</protein>
<gene>
    <name evidence="8" type="ORF">BC739_005035</name>
</gene>
<feature type="transmembrane region" description="Helical" evidence="7">
    <location>
        <begin position="43"/>
        <end position="62"/>
    </location>
</feature>
<comment type="subcellular location">
    <subcellularLocation>
        <location evidence="1">Cell membrane</location>
        <topology evidence="1">Multi-pass membrane protein</topology>
    </subcellularLocation>
</comment>
<feature type="transmembrane region" description="Helical" evidence="7">
    <location>
        <begin position="12"/>
        <end position="31"/>
    </location>
</feature>
<evidence type="ECO:0000256" key="2">
    <source>
        <dbReference type="ARBA" id="ARBA00022448"/>
    </source>
</evidence>
<dbReference type="PANTHER" id="PTHR34229">
    <property type="entry name" value="METAL TRANSPORT PROTEIN HI_1621-RELATED"/>
    <property type="match status" value="1"/>
</dbReference>
<reference evidence="8 9" key="1">
    <citation type="submission" date="2020-08" db="EMBL/GenBank/DDBJ databases">
        <title>Genomic Encyclopedia of Archaeal and Bacterial Type Strains, Phase II (KMG-II): from individual species to whole genera.</title>
        <authorList>
            <person name="Goeker M."/>
        </authorList>
    </citation>
    <scope>NUCLEOTIDE SEQUENCE [LARGE SCALE GENOMIC DNA]</scope>
    <source>
        <strain evidence="8 9">DSM 43850</strain>
    </source>
</reference>
<keyword evidence="5 7" id="KW-1133">Transmembrane helix</keyword>
<keyword evidence="6 7" id="KW-0472">Membrane</keyword>
<sequence length="221" mass="21875">MHIPDGFVNAPVSVAGAVVAVGGLAVCSGRLGSSIRDRDIPLAGLAAAFFLVLEAPIFPIGVGTGGHLLGGTLAVALLGPWLGPVVISVVLVVQALFAGDGGVTALGVNAVNLALLPALIGYPLILGLRKLLPRTKAAVVAGCAVSAVIAVIAASVLYSLEYAVGGAAGVPAATVAISTIGTYSIIALFEGLVTGLVVAALLRLRPDLVRVGRHLTAKAQT</sequence>
<evidence type="ECO:0000313" key="9">
    <source>
        <dbReference type="Proteomes" id="UP000517916"/>
    </source>
</evidence>
<feature type="transmembrane region" description="Helical" evidence="7">
    <location>
        <begin position="103"/>
        <end position="125"/>
    </location>
</feature>
<feature type="transmembrane region" description="Helical" evidence="7">
    <location>
        <begin position="74"/>
        <end position="97"/>
    </location>
</feature>
<keyword evidence="2" id="KW-0813">Transport</keyword>
<dbReference type="InterPro" id="IPR002751">
    <property type="entry name" value="CbiM/NikMN"/>
</dbReference>
<keyword evidence="3" id="KW-1003">Cell membrane</keyword>
<dbReference type="Pfam" id="PF01891">
    <property type="entry name" value="CbiM"/>
    <property type="match status" value="1"/>
</dbReference>
<keyword evidence="9" id="KW-1185">Reference proteome</keyword>
<proteinExistence type="predicted"/>
<evidence type="ECO:0000256" key="1">
    <source>
        <dbReference type="ARBA" id="ARBA00004651"/>
    </source>
</evidence>
<name>A0ABR6BLQ3_9PSEU</name>
<evidence type="ECO:0000256" key="3">
    <source>
        <dbReference type="ARBA" id="ARBA00022475"/>
    </source>
</evidence>
<comment type="caution">
    <text evidence="8">The sequence shown here is derived from an EMBL/GenBank/DDBJ whole genome shotgun (WGS) entry which is preliminary data.</text>
</comment>
<dbReference type="Gene3D" id="1.10.1760.20">
    <property type="match status" value="1"/>
</dbReference>
<dbReference type="EMBL" id="JACJID010000003">
    <property type="protein sequence ID" value="MBA8927829.1"/>
    <property type="molecule type" value="Genomic_DNA"/>
</dbReference>
<feature type="transmembrane region" description="Helical" evidence="7">
    <location>
        <begin position="180"/>
        <end position="204"/>
    </location>
</feature>
<feature type="transmembrane region" description="Helical" evidence="7">
    <location>
        <begin position="137"/>
        <end position="160"/>
    </location>
</feature>
<accession>A0ABR6BLQ3</accession>
<evidence type="ECO:0000256" key="5">
    <source>
        <dbReference type="ARBA" id="ARBA00022989"/>
    </source>
</evidence>
<dbReference type="Proteomes" id="UP000517916">
    <property type="component" value="Unassembled WGS sequence"/>
</dbReference>